<accession>A0A0E9R1J2</accession>
<proteinExistence type="predicted"/>
<feature type="signal peptide" evidence="1">
    <location>
        <begin position="1"/>
        <end position="26"/>
    </location>
</feature>
<organism evidence="2">
    <name type="scientific">Anguilla anguilla</name>
    <name type="common">European freshwater eel</name>
    <name type="synonym">Muraena anguilla</name>
    <dbReference type="NCBI Taxonomy" id="7936"/>
    <lineage>
        <taxon>Eukaryota</taxon>
        <taxon>Metazoa</taxon>
        <taxon>Chordata</taxon>
        <taxon>Craniata</taxon>
        <taxon>Vertebrata</taxon>
        <taxon>Euteleostomi</taxon>
        <taxon>Actinopterygii</taxon>
        <taxon>Neopterygii</taxon>
        <taxon>Teleostei</taxon>
        <taxon>Anguilliformes</taxon>
        <taxon>Anguillidae</taxon>
        <taxon>Anguilla</taxon>
    </lineage>
</organism>
<name>A0A0E9R1J2_ANGAN</name>
<protein>
    <submittedName>
        <fullName evidence="2">Uncharacterized protein</fullName>
    </submittedName>
</protein>
<evidence type="ECO:0000313" key="2">
    <source>
        <dbReference type="EMBL" id="JAH22325.1"/>
    </source>
</evidence>
<evidence type="ECO:0000256" key="1">
    <source>
        <dbReference type="SAM" id="SignalP"/>
    </source>
</evidence>
<dbReference type="AlphaFoldDB" id="A0A0E9R1J2"/>
<feature type="chain" id="PRO_5002432154" evidence="1">
    <location>
        <begin position="27"/>
        <end position="84"/>
    </location>
</feature>
<reference evidence="2" key="2">
    <citation type="journal article" date="2015" name="Fish Shellfish Immunol.">
        <title>Early steps in the European eel (Anguilla anguilla)-Vibrio vulnificus interaction in the gills: Role of the RtxA13 toxin.</title>
        <authorList>
            <person name="Callol A."/>
            <person name="Pajuelo D."/>
            <person name="Ebbesson L."/>
            <person name="Teles M."/>
            <person name="MacKenzie S."/>
            <person name="Amaro C."/>
        </authorList>
    </citation>
    <scope>NUCLEOTIDE SEQUENCE</scope>
</reference>
<keyword evidence="1" id="KW-0732">Signal</keyword>
<reference evidence="2" key="1">
    <citation type="submission" date="2014-11" db="EMBL/GenBank/DDBJ databases">
        <authorList>
            <person name="Amaro Gonzalez C."/>
        </authorList>
    </citation>
    <scope>NUCLEOTIDE SEQUENCE</scope>
</reference>
<dbReference type="EMBL" id="GBXM01086252">
    <property type="protein sequence ID" value="JAH22325.1"/>
    <property type="molecule type" value="Transcribed_RNA"/>
</dbReference>
<sequence length="84" mass="9312">MIALAGVPILVGFVVDSCVDIPTVVAYPVAIFTHKRKEFLVHQPLLLWPNQGTVCVATVSKEAFFISIFSCKHFKSPYILQSFS</sequence>